<dbReference type="InterPro" id="IPR052019">
    <property type="entry name" value="F420H2_bilvrd_red/Heme_oxyg"/>
</dbReference>
<accession>A0A917UWC2</accession>
<dbReference type="InterPro" id="IPR011576">
    <property type="entry name" value="Pyridox_Oxase_N"/>
</dbReference>
<dbReference type="Proteomes" id="UP000636956">
    <property type="component" value="Unassembled WGS sequence"/>
</dbReference>
<dbReference type="Pfam" id="PF01243">
    <property type="entry name" value="PNPOx_N"/>
    <property type="match status" value="1"/>
</dbReference>
<dbReference type="InterPro" id="IPR012349">
    <property type="entry name" value="Split_barrel_FMN-bd"/>
</dbReference>
<evidence type="ECO:0000313" key="3">
    <source>
        <dbReference type="EMBL" id="GGJ89514.1"/>
    </source>
</evidence>
<dbReference type="GO" id="GO:0005829">
    <property type="term" value="C:cytosol"/>
    <property type="evidence" value="ECO:0007669"/>
    <property type="project" value="TreeGrafter"/>
</dbReference>
<keyword evidence="4" id="KW-1185">Reference proteome</keyword>
<dbReference type="RefSeq" id="WP_188744236.1">
    <property type="nucleotide sequence ID" value="NZ_BAABFW010000014.1"/>
</dbReference>
<organism evidence="3 4">
    <name type="scientific">Agromyces bauzanensis</name>
    <dbReference type="NCBI Taxonomy" id="1308924"/>
    <lineage>
        <taxon>Bacteria</taxon>
        <taxon>Bacillati</taxon>
        <taxon>Actinomycetota</taxon>
        <taxon>Actinomycetes</taxon>
        <taxon>Micrococcales</taxon>
        <taxon>Microbacteriaceae</taxon>
        <taxon>Agromyces</taxon>
    </lineage>
</organism>
<dbReference type="SUPFAM" id="SSF50475">
    <property type="entry name" value="FMN-binding split barrel"/>
    <property type="match status" value="1"/>
</dbReference>
<dbReference type="GO" id="GO:0016627">
    <property type="term" value="F:oxidoreductase activity, acting on the CH-CH group of donors"/>
    <property type="evidence" value="ECO:0007669"/>
    <property type="project" value="TreeGrafter"/>
</dbReference>
<sequence>MRREDVAEVLNRPISRELLESSIPARLSYIGVDGAPRVIPIAFLWHRERLVMATAPTSPKARALRRNPRVALTIDTQDRWPPHALLIRGSASTEVVDEIPDAYIEASRKLIPPADFATWEQGVRDLYDGMTVITVVPDWAKLLDFETTVPQAVEDLVAGRH</sequence>
<dbReference type="AlphaFoldDB" id="A0A917UWC2"/>
<feature type="domain" description="Pyridoxamine 5'-phosphate oxidase N-terminal" evidence="2">
    <location>
        <begin position="16"/>
        <end position="94"/>
    </location>
</feature>
<dbReference type="PANTHER" id="PTHR35176:SF6">
    <property type="entry name" value="HEME OXYGENASE HI_0854-RELATED"/>
    <property type="match status" value="1"/>
</dbReference>
<dbReference type="GO" id="GO:0070967">
    <property type="term" value="F:coenzyme F420 binding"/>
    <property type="evidence" value="ECO:0007669"/>
    <property type="project" value="TreeGrafter"/>
</dbReference>
<evidence type="ECO:0000259" key="2">
    <source>
        <dbReference type="Pfam" id="PF01243"/>
    </source>
</evidence>
<reference evidence="3" key="1">
    <citation type="journal article" date="2014" name="Int. J. Syst. Evol. Microbiol.">
        <title>Complete genome sequence of Corynebacterium casei LMG S-19264T (=DSM 44701T), isolated from a smear-ripened cheese.</title>
        <authorList>
            <consortium name="US DOE Joint Genome Institute (JGI-PGF)"/>
            <person name="Walter F."/>
            <person name="Albersmeier A."/>
            <person name="Kalinowski J."/>
            <person name="Ruckert C."/>
        </authorList>
    </citation>
    <scope>NUCLEOTIDE SEQUENCE</scope>
    <source>
        <strain evidence="3">CGMCC 1.8984</strain>
    </source>
</reference>
<protein>
    <submittedName>
        <fullName evidence="3">Pyridoxamine 5'-phosphate oxidase</fullName>
    </submittedName>
</protein>
<dbReference type="PANTHER" id="PTHR35176">
    <property type="entry name" value="HEME OXYGENASE HI_0854-RELATED"/>
    <property type="match status" value="1"/>
</dbReference>
<reference evidence="3" key="2">
    <citation type="submission" date="2020-09" db="EMBL/GenBank/DDBJ databases">
        <authorList>
            <person name="Sun Q."/>
            <person name="Zhou Y."/>
        </authorList>
    </citation>
    <scope>NUCLEOTIDE SEQUENCE</scope>
    <source>
        <strain evidence="3">CGMCC 1.8984</strain>
    </source>
</reference>
<name>A0A917UWC2_9MICO</name>
<proteinExistence type="predicted"/>
<dbReference type="EMBL" id="BMMD01000020">
    <property type="protein sequence ID" value="GGJ89514.1"/>
    <property type="molecule type" value="Genomic_DNA"/>
</dbReference>
<evidence type="ECO:0000256" key="1">
    <source>
        <dbReference type="ARBA" id="ARBA00023002"/>
    </source>
</evidence>
<gene>
    <name evidence="3" type="ORF">GCM10011372_30180</name>
</gene>
<keyword evidence="1" id="KW-0560">Oxidoreductase</keyword>
<comment type="caution">
    <text evidence="3">The sequence shown here is derived from an EMBL/GenBank/DDBJ whole genome shotgun (WGS) entry which is preliminary data.</text>
</comment>
<evidence type="ECO:0000313" key="4">
    <source>
        <dbReference type="Proteomes" id="UP000636956"/>
    </source>
</evidence>
<dbReference type="Gene3D" id="2.30.110.10">
    <property type="entry name" value="Electron Transport, Fmn-binding Protein, Chain A"/>
    <property type="match status" value="1"/>
</dbReference>